<organism evidence="7 8">
    <name type="scientific">Puccinia striiformis</name>
    <dbReference type="NCBI Taxonomy" id="27350"/>
    <lineage>
        <taxon>Eukaryota</taxon>
        <taxon>Fungi</taxon>
        <taxon>Dikarya</taxon>
        <taxon>Basidiomycota</taxon>
        <taxon>Pucciniomycotina</taxon>
        <taxon>Pucciniomycetes</taxon>
        <taxon>Pucciniales</taxon>
        <taxon>Pucciniaceae</taxon>
        <taxon>Puccinia</taxon>
    </lineage>
</organism>
<feature type="transmembrane region" description="Helical" evidence="6">
    <location>
        <begin position="248"/>
        <end position="265"/>
    </location>
</feature>
<reference evidence="8" key="3">
    <citation type="journal article" date="2018" name="Mol. Plant Microbe Interact.">
        <title>Genome sequence resources for the wheat stripe rust pathogen (Puccinia striiformis f. sp. tritici) and the barley stripe rust pathogen (Puccinia striiformis f. sp. hordei).</title>
        <authorList>
            <person name="Xia C."/>
            <person name="Wang M."/>
            <person name="Yin C."/>
            <person name="Cornejo O.E."/>
            <person name="Hulbert S.H."/>
            <person name="Chen X."/>
        </authorList>
    </citation>
    <scope>NUCLEOTIDE SEQUENCE [LARGE SCALE GENOMIC DNA]</scope>
    <source>
        <strain evidence="8">93TX-2</strain>
    </source>
</reference>
<comment type="subcellular location">
    <subcellularLocation>
        <location evidence="1">Membrane</location>
        <topology evidence="1">Multi-pass membrane protein</topology>
    </subcellularLocation>
</comment>
<evidence type="ECO:0000313" key="8">
    <source>
        <dbReference type="Proteomes" id="UP000238274"/>
    </source>
</evidence>
<dbReference type="GO" id="GO:0016020">
    <property type="term" value="C:membrane"/>
    <property type="evidence" value="ECO:0007669"/>
    <property type="project" value="UniProtKB-SubCell"/>
</dbReference>
<dbReference type="PANTHER" id="PTHR16932">
    <property type="entry name" value="INTERFERON ALPHA-INDUCIBLE PROTEIN 27"/>
    <property type="match status" value="1"/>
</dbReference>
<evidence type="ECO:0000313" key="7">
    <source>
        <dbReference type="EMBL" id="POW21214.1"/>
    </source>
</evidence>
<evidence type="ECO:0000256" key="5">
    <source>
        <dbReference type="ARBA" id="ARBA00023136"/>
    </source>
</evidence>
<reference evidence="7 8" key="1">
    <citation type="submission" date="2017-12" db="EMBL/GenBank/DDBJ databases">
        <title>Gene loss provides genomic basis for host adaptation in cereal stripe rust fungi.</title>
        <authorList>
            <person name="Xia C."/>
        </authorList>
    </citation>
    <scope>NUCLEOTIDE SEQUENCE [LARGE SCALE GENOMIC DNA]</scope>
    <source>
        <strain evidence="7 8">93TX-2</strain>
    </source>
</reference>
<evidence type="ECO:0000256" key="2">
    <source>
        <dbReference type="ARBA" id="ARBA00007262"/>
    </source>
</evidence>
<comment type="similarity">
    <text evidence="2">Belongs to the IFI6/IFI27 family.</text>
</comment>
<sequence length="272" mass="28822">MRGKSPASLAITVDSEPGTIRYLGHQILKELESKNITVLAMCFGYRGIDIIKTPDDTLVKSILGINQDQNIVFEVKFKACNVHFVPCLYDLKIPCGGRVPSSLAITADSETQQLQLESKNITFLAMPFGYRQIDVIKTPDMLLKNILGINQHPTIVFEGKHGAKDLTPPQGCHPRKIHLTLAVISTGTTERNAGTLAAGLVIFTGIIKAVGFQAAGVLVGSPAAAWMASIGAVQVGSLAVLLQSMGAVGLGPLGIVLSGAGWGLFKSFIGQC</sequence>
<feature type="non-terminal residue" evidence="7">
    <location>
        <position position="272"/>
    </location>
</feature>
<keyword evidence="3 6" id="KW-0812">Transmembrane</keyword>
<dbReference type="InterPro" id="IPR038213">
    <property type="entry name" value="IFI6/IFI27-like_sf"/>
</dbReference>
<dbReference type="Gene3D" id="6.10.110.10">
    <property type="match status" value="1"/>
</dbReference>
<feature type="transmembrane region" description="Helical" evidence="6">
    <location>
        <begin position="223"/>
        <end position="242"/>
    </location>
</feature>
<dbReference type="Pfam" id="PF06140">
    <property type="entry name" value="Ifi-6-16"/>
    <property type="match status" value="1"/>
</dbReference>
<dbReference type="OrthoDB" id="440424at2759"/>
<proteinExistence type="inferred from homology"/>
<evidence type="ECO:0000256" key="1">
    <source>
        <dbReference type="ARBA" id="ARBA00004141"/>
    </source>
</evidence>
<reference evidence="8" key="2">
    <citation type="journal article" date="2018" name="BMC Genomics">
        <title>Genomic insights into host adaptation between the wheat stripe rust pathogen (Puccinia striiformis f. sp. tritici) and the barley stripe rust pathogen (Puccinia striiformis f. sp. hordei).</title>
        <authorList>
            <person name="Xia C."/>
            <person name="Wang M."/>
            <person name="Yin C."/>
            <person name="Cornejo O.E."/>
            <person name="Hulbert S.H."/>
            <person name="Chen X."/>
        </authorList>
    </citation>
    <scope>NUCLEOTIDE SEQUENCE [LARGE SCALE GENOMIC DNA]</scope>
    <source>
        <strain evidence="8">93TX-2</strain>
    </source>
</reference>
<dbReference type="Proteomes" id="UP000238274">
    <property type="component" value="Unassembled WGS sequence"/>
</dbReference>
<dbReference type="EMBL" id="PKSM01000023">
    <property type="protein sequence ID" value="POW21214.1"/>
    <property type="molecule type" value="Genomic_DNA"/>
</dbReference>
<dbReference type="AlphaFoldDB" id="A0A2S4WHH0"/>
<dbReference type="PANTHER" id="PTHR16932:SF18">
    <property type="entry name" value="INTERFERON, ALPHA-INDUCIBLE PROTEIN 27-LIKE 2"/>
    <property type="match status" value="1"/>
</dbReference>
<evidence type="ECO:0000256" key="3">
    <source>
        <dbReference type="ARBA" id="ARBA00022692"/>
    </source>
</evidence>
<name>A0A2S4WHH0_9BASI</name>
<dbReference type="VEuPathDB" id="FungiDB:PSTT_08318"/>
<accession>A0A2S4WHH0</accession>
<keyword evidence="5 6" id="KW-0472">Membrane</keyword>
<dbReference type="InterPro" id="IPR009311">
    <property type="entry name" value="IFI6/IFI27-like"/>
</dbReference>
<gene>
    <name evidence="7" type="ORF">PSHT_02649</name>
</gene>
<protein>
    <submittedName>
        <fullName evidence="7">Uncharacterized protein</fullName>
    </submittedName>
</protein>
<dbReference type="VEuPathDB" id="FungiDB:PSHT_02649"/>
<keyword evidence="8" id="KW-1185">Reference proteome</keyword>
<keyword evidence="4 6" id="KW-1133">Transmembrane helix</keyword>
<comment type="caution">
    <text evidence="7">The sequence shown here is derived from an EMBL/GenBank/DDBJ whole genome shotgun (WGS) entry which is preliminary data.</text>
</comment>
<evidence type="ECO:0000256" key="4">
    <source>
        <dbReference type="ARBA" id="ARBA00022989"/>
    </source>
</evidence>
<evidence type="ECO:0000256" key="6">
    <source>
        <dbReference type="SAM" id="Phobius"/>
    </source>
</evidence>
<feature type="transmembrane region" description="Helical" evidence="6">
    <location>
        <begin position="193"/>
        <end position="211"/>
    </location>
</feature>